<comment type="similarity">
    <text evidence="3 10">Belongs to the cytochrome P450 family.</text>
</comment>
<evidence type="ECO:0000256" key="7">
    <source>
        <dbReference type="ARBA" id="ARBA00023004"/>
    </source>
</evidence>
<dbReference type="InterPro" id="IPR017972">
    <property type="entry name" value="Cyt_P450_CS"/>
</dbReference>
<dbReference type="SUPFAM" id="SSF48264">
    <property type="entry name" value="Cytochrome P450"/>
    <property type="match status" value="1"/>
</dbReference>
<evidence type="ECO:0000256" key="2">
    <source>
        <dbReference type="ARBA" id="ARBA00005179"/>
    </source>
</evidence>
<dbReference type="InterPro" id="IPR036396">
    <property type="entry name" value="Cyt_P450_sf"/>
</dbReference>
<evidence type="ECO:0000256" key="4">
    <source>
        <dbReference type="ARBA" id="ARBA00022617"/>
    </source>
</evidence>
<dbReference type="GO" id="GO:0004497">
    <property type="term" value="F:monooxygenase activity"/>
    <property type="evidence" value="ECO:0007669"/>
    <property type="project" value="UniProtKB-KW"/>
</dbReference>
<dbReference type="GO" id="GO:0005506">
    <property type="term" value="F:iron ion binding"/>
    <property type="evidence" value="ECO:0007669"/>
    <property type="project" value="InterPro"/>
</dbReference>
<organism evidence="11 12">
    <name type="scientific">Ceratobasidium theobromae</name>
    <dbReference type="NCBI Taxonomy" id="1582974"/>
    <lineage>
        <taxon>Eukaryota</taxon>
        <taxon>Fungi</taxon>
        <taxon>Dikarya</taxon>
        <taxon>Basidiomycota</taxon>
        <taxon>Agaricomycotina</taxon>
        <taxon>Agaricomycetes</taxon>
        <taxon>Cantharellales</taxon>
        <taxon>Ceratobasidiaceae</taxon>
        <taxon>Ceratobasidium</taxon>
    </lineage>
</organism>
<evidence type="ECO:0000256" key="3">
    <source>
        <dbReference type="ARBA" id="ARBA00010617"/>
    </source>
</evidence>
<gene>
    <name evidence="11" type="ORF">CTheo_7097</name>
</gene>
<evidence type="ECO:0000256" key="1">
    <source>
        <dbReference type="ARBA" id="ARBA00001971"/>
    </source>
</evidence>
<evidence type="ECO:0000256" key="5">
    <source>
        <dbReference type="ARBA" id="ARBA00022723"/>
    </source>
</evidence>
<dbReference type="PRINTS" id="PR00463">
    <property type="entry name" value="EP450I"/>
</dbReference>
<keyword evidence="6 10" id="KW-0560">Oxidoreductase</keyword>
<dbReference type="GO" id="GO:0020037">
    <property type="term" value="F:heme binding"/>
    <property type="evidence" value="ECO:0007669"/>
    <property type="project" value="InterPro"/>
</dbReference>
<keyword evidence="12" id="KW-1185">Reference proteome</keyword>
<comment type="pathway">
    <text evidence="2">Secondary metabolite biosynthesis.</text>
</comment>
<evidence type="ECO:0000313" key="12">
    <source>
        <dbReference type="Proteomes" id="UP000383932"/>
    </source>
</evidence>
<sequence>MEESRLNLALGVALVATAAAAWNYANTSQRRYPPSPKSDPFIGHLRVLPQSNEHLVYRQMARELKSDVIMLKVPGQSFIILNSARATADLFDKRSKSYSGRPFIPMVMDPSLVDWSRHIGFLPYGERWKRQRQLMNVSFRKGAVHKYWPVQTRYARQAALWILEKPEDFVTALTRMSGATILSCVYGYEVTKPDDELIRAIERAADHLGRAVLPSNFLVNIMPWLNYLPSWLPGMGWRKVVNEWREELRGTIEIPYAYTVQQMAAGTAPPSALNDMLRDAQSVSEKISPEEEDRIMWTAGSLFTAATDSLYPRAYNQTLSTLQVFVLAMTLNQPVQAKIRDEIERVTGGKRLPELSDMEHMPYVRCVMLEVLRWQPVAPIGLPHTCKQDDEYNGYTIPKGSLVIGNIWGINHDESVYDDPESFIPERFMSLSTPEPVSFGFGRRLCPGMHFAHGTLFINMVTLIAVFNIRPIRDENGNEVLPKVEMVQHTLVTNPAPFKCEITPRSEAHKQVLLDVTVNC</sequence>
<name>A0A5N5QDQ5_9AGAM</name>
<dbReference type="GO" id="GO:0016705">
    <property type="term" value="F:oxidoreductase activity, acting on paired donors, with incorporation or reduction of molecular oxygen"/>
    <property type="evidence" value="ECO:0007669"/>
    <property type="project" value="InterPro"/>
</dbReference>
<dbReference type="Proteomes" id="UP000383932">
    <property type="component" value="Unassembled WGS sequence"/>
</dbReference>
<keyword evidence="8 10" id="KW-0503">Monooxygenase</keyword>
<dbReference type="InterPro" id="IPR050364">
    <property type="entry name" value="Cytochrome_P450_fung"/>
</dbReference>
<keyword evidence="7 9" id="KW-0408">Iron</keyword>
<dbReference type="OrthoDB" id="2789670at2759"/>
<keyword evidence="4 9" id="KW-0349">Heme</keyword>
<reference evidence="11 12" key="1">
    <citation type="journal article" date="2019" name="Fungal Biol. Biotechnol.">
        <title>Draft genome sequence of fastidious pathogen Ceratobasidium theobromae, which causes vascular-streak dieback in Theobroma cacao.</title>
        <authorList>
            <person name="Ali S.S."/>
            <person name="Asman A."/>
            <person name="Shao J."/>
            <person name="Firmansyah A.P."/>
            <person name="Susilo A.W."/>
            <person name="Rosmana A."/>
            <person name="McMahon P."/>
            <person name="Junaid M."/>
            <person name="Guest D."/>
            <person name="Kheng T.Y."/>
            <person name="Meinhardt L.W."/>
            <person name="Bailey B.A."/>
        </authorList>
    </citation>
    <scope>NUCLEOTIDE SEQUENCE [LARGE SCALE GENOMIC DNA]</scope>
    <source>
        <strain evidence="11 12">CT2</strain>
    </source>
</reference>
<keyword evidence="5 9" id="KW-0479">Metal-binding</keyword>
<dbReference type="PANTHER" id="PTHR46300">
    <property type="entry name" value="P450, PUTATIVE (EUROFUNG)-RELATED-RELATED"/>
    <property type="match status" value="1"/>
</dbReference>
<evidence type="ECO:0000256" key="10">
    <source>
        <dbReference type="RuleBase" id="RU000461"/>
    </source>
</evidence>
<dbReference type="InterPro" id="IPR001128">
    <property type="entry name" value="Cyt_P450"/>
</dbReference>
<feature type="binding site" description="axial binding residue" evidence="9">
    <location>
        <position position="446"/>
    </location>
    <ligand>
        <name>heme</name>
        <dbReference type="ChEBI" id="CHEBI:30413"/>
    </ligand>
    <ligandPart>
        <name>Fe</name>
        <dbReference type="ChEBI" id="CHEBI:18248"/>
    </ligandPart>
</feature>
<accession>A0A5N5QDQ5</accession>
<evidence type="ECO:0000256" key="8">
    <source>
        <dbReference type="ARBA" id="ARBA00023033"/>
    </source>
</evidence>
<proteinExistence type="inferred from homology"/>
<evidence type="ECO:0000256" key="6">
    <source>
        <dbReference type="ARBA" id="ARBA00023002"/>
    </source>
</evidence>
<evidence type="ECO:0000256" key="9">
    <source>
        <dbReference type="PIRSR" id="PIRSR602401-1"/>
    </source>
</evidence>
<dbReference type="CDD" id="cd11065">
    <property type="entry name" value="CYP64-like"/>
    <property type="match status" value="1"/>
</dbReference>
<comment type="caution">
    <text evidence="11">The sequence shown here is derived from an EMBL/GenBank/DDBJ whole genome shotgun (WGS) entry which is preliminary data.</text>
</comment>
<evidence type="ECO:0000313" key="11">
    <source>
        <dbReference type="EMBL" id="KAB5589457.1"/>
    </source>
</evidence>
<dbReference type="Pfam" id="PF00067">
    <property type="entry name" value="p450"/>
    <property type="match status" value="1"/>
</dbReference>
<dbReference type="EMBL" id="SSOP01000267">
    <property type="protein sequence ID" value="KAB5589457.1"/>
    <property type="molecule type" value="Genomic_DNA"/>
</dbReference>
<protein>
    <submittedName>
        <fullName evidence="11">Cytochrome P450 family protein</fullName>
    </submittedName>
</protein>
<comment type="cofactor">
    <cofactor evidence="1 9">
        <name>heme</name>
        <dbReference type="ChEBI" id="CHEBI:30413"/>
    </cofactor>
</comment>
<dbReference type="AlphaFoldDB" id="A0A5N5QDQ5"/>
<dbReference type="PANTHER" id="PTHR46300:SF7">
    <property type="entry name" value="P450, PUTATIVE (EUROFUNG)-RELATED"/>
    <property type="match status" value="1"/>
</dbReference>
<dbReference type="Gene3D" id="1.10.630.10">
    <property type="entry name" value="Cytochrome P450"/>
    <property type="match status" value="1"/>
</dbReference>
<dbReference type="PROSITE" id="PS00086">
    <property type="entry name" value="CYTOCHROME_P450"/>
    <property type="match status" value="1"/>
</dbReference>
<dbReference type="InterPro" id="IPR002401">
    <property type="entry name" value="Cyt_P450_E_grp-I"/>
</dbReference>